<feature type="coiled-coil region" evidence="1">
    <location>
        <begin position="730"/>
        <end position="760"/>
    </location>
</feature>
<evidence type="ECO:0000256" key="1">
    <source>
        <dbReference type="SAM" id="Coils"/>
    </source>
</evidence>
<accession>A0AAU8MKI7</accession>
<organism evidence="2">
    <name type="scientific">Geladintestivirus 4</name>
    <dbReference type="NCBI Taxonomy" id="3233136"/>
    <lineage>
        <taxon>Viruses</taxon>
        <taxon>Duplodnaviria</taxon>
        <taxon>Heunggongvirae</taxon>
        <taxon>Uroviricota</taxon>
        <taxon>Caudoviricetes</taxon>
        <taxon>Crassvirales</taxon>
    </lineage>
</organism>
<keyword evidence="1" id="KW-0175">Coiled coil</keyword>
<proteinExistence type="predicted"/>
<name>A0AAU8MKI7_9CAUD</name>
<reference evidence="2" key="1">
    <citation type="submission" date="2024-06" db="EMBL/GenBank/DDBJ databases">
        <title>Intestivirid acquisition increases across infancy in a wild primate population.</title>
        <authorList>
            <person name="Schneider-Creas I.A."/>
            <person name="Moya I.L."/>
            <person name="Chiou K.L."/>
            <person name="Baniel A."/>
            <person name="Azanaw Haile A."/>
            <person name="Kebede F."/>
            <person name="Abebe B."/>
            <person name="Snyder-Mackler N."/>
            <person name="Varsani A."/>
        </authorList>
    </citation>
    <scope>NUCLEOTIDE SEQUENCE</scope>
    <source>
        <strain evidence="2">Int_RNL_2017_0055_MCB</strain>
    </source>
</reference>
<protein>
    <submittedName>
        <fullName evidence="2">Terminase large subunit</fullName>
    </submittedName>
</protein>
<sequence length="767" mass="88621">MSDISSVEKYIESYPFLQYIKEDKSYYQRATDAGYKDPNNLFMIGESGGFLLDIREGDRFVNTNLFQEMANLYHINGGKYTLYKEDSIPHRQLRKREEYRRTHGYEAPCFMRNGVVHQLHISGAMYNYLNYIVIEQLDEKSIIHTDKGSVAKKKQDFPKFIDAQFWTFAIIEFCELNGFHLLIDKTRRGGFSYIMASHSANKINLEPNKVCIHVAADSKYLTKRGGLTDFTIRNLYFYENNTFFKRGILSRAAENFTLGFKLPNGDVSPKSWNSALFSASANNNPDCAIGKDAVSVKTEEVSTMENFDEYMNVTEPAMRTGSYVTGNLFAWGTATSGNMQVFEMNFYNPKKFHFMSFENVWDKDSRNEVCGYFKPYCWGLQGQIGNDFAMDKDGNSDIVNGLRIAYRERVAKKESSKSFSDYINYLGQYANMPSESFSSTSENLFSSEALMNWEEILKNDPAYTDISDDGMFFETIEHKVIFKTNARIKAEGGKFNVDYFDWIEGVPRKAHEHHHGCVRKWFEPIHVAYRDKEGHQVMGIPPGQYSISYDPVGVDKENEGITNKHSHNSIKVWENPTQYNQFKTRCVCAYYGRPEKLEDADRICYYMARYYNCIGTTGVEVNRGETVSNFTKWKALKYLMKDPVELWDSSIKAKLSASYGVNMGGGNGQGGTKVLEGLRLLNEMLYSKVGQNYKGEDIYLFQTIYDHQSILELLKWNVKGNFDRVSEMIIRALQWRVKDLEAAKELLHRKKATVENYSDDIWNREWF</sequence>
<dbReference type="Gene3D" id="3.40.50.300">
    <property type="entry name" value="P-loop containing nucleotide triphosphate hydrolases"/>
    <property type="match status" value="1"/>
</dbReference>
<dbReference type="EMBL" id="PP965494">
    <property type="protein sequence ID" value="XCN99952.1"/>
    <property type="molecule type" value="Genomic_DNA"/>
</dbReference>
<dbReference type="InterPro" id="IPR027417">
    <property type="entry name" value="P-loop_NTPase"/>
</dbReference>
<evidence type="ECO:0000313" key="2">
    <source>
        <dbReference type="EMBL" id="XCN99952.1"/>
    </source>
</evidence>